<dbReference type="PATRIC" id="fig|429727.3.peg.1353"/>
<dbReference type="EC" id="6.3.3.1" evidence="3 13"/>
<organism evidence="16 17">
    <name type="scientific">Devosia chinhatensis</name>
    <dbReference type="NCBI Taxonomy" id="429727"/>
    <lineage>
        <taxon>Bacteria</taxon>
        <taxon>Pseudomonadati</taxon>
        <taxon>Pseudomonadota</taxon>
        <taxon>Alphaproteobacteria</taxon>
        <taxon>Hyphomicrobiales</taxon>
        <taxon>Devosiaceae</taxon>
        <taxon>Devosia</taxon>
    </lineage>
</organism>
<evidence type="ECO:0000256" key="9">
    <source>
        <dbReference type="ARBA" id="ARBA00031908"/>
    </source>
</evidence>
<evidence type="ECO:0000259" key="15">
    <source>
        <dbReference type="Pfam" id="PF02769"/>
    </source>
</evidence>
<dbReference type="GO" id="GO:0046084">
    <property type="term" value="P:adenine biosynthetic process"/>
    <property type="evidence" value="ECO:0007669"/>
    <property type="project" value="TreeGrafter"/>
</dbReference>
<dbReference type="STRING" id="429727.VE26_06540"/>
<feature type="domain" description="PurM-like N-terminal" evidence="14">
    <location>
        <begin position="65"/>
        <end position="169"/>
    </location>
</feature>
<proteinExistence type="inferred from homology"/>
<evidence type="ECO:0000256" key="7">
    <source>
        <dbReference type="ARBA" id="ARBA00022755"/>
    </source>
</evidence>
<keyword evidence="7 13" id="KW-0658">Purine biosynthesis</keyword>
<evidence type="ECO:0000259" key="14">
    <source>
        <dbReference type="Pfam" id="PF00586"/>
    </source>
</evidence>
<dbReference type="PANTHER" id="PTHR10520:SF12">
    <property type="entry name" value="TRIFUNCTIONAL PURINE BIOSYNTHETIC PROTEIN ADENOSINE-3"/>
    <property type="match status" value="1"/>
</dbReference>
<comment type="pathway">
    <text evidence="1 13">Purine metabolism; IMP biosynthesis via de novo pathway; 5-amino-1-(5-phospho-D-ribosyl)imidazole from N(2)-formyl-N(1)-(5-phospho-D-ribosyl)glycinamide: step 2/2.</text>
</comment>
<keyword evidence="6 13" id="KW-0547">Nucleotide-binding</keyword>
<evidence type="ECO:0000256" key="8">
    <source>
        <dbReference type="ARBA" id="ARBA00022840"/>
    </source>
</evidence>
<keyword evidence="17" id="KW-1185">Reference proteome</keyword>
<evidence type="ECO:0000313" key="16">
    <source>
        <dbReference type="EMBL" id="KKB09550.1"/>
    </source>
</evidence>
<evidence type="ECO:0000313" key="17">
    <source>
        <dbReference type="Proteomes" id="UP000033649"/>
    </source>
</evidence>
<dbReference type="GO" id="GO:0004641">
    <property type="term" value="F:phosphoribosylformylglycinamidine cyclo-ligase activity"/>
    <property type="evidence" value="ECO:0007669"/>
    <property type="project" value="UniProtKB-UniRule"/>
</dbReference>
<dbReference type="Gene3D" id="3.30.1330.10">
    <property type="entry name" value="PurM-like, N-terminal domain"/>
    <property type="match status" value="1"/>
</dbReference>
<name>A0A0F5FLY5_9HYPH</name>
<evidence type="ECO:0000256" key="3">
    <source>
        <dbReference type="ARBA" id="ARBA00013047"/>
    </source>
</evidence>
<evidence type="ECO:0000256" key="2">
    <source>
        <dbReference type="ARBA" id="ARBA00010280"/>
    </source>
</evidence>
<dbReference type="Proteomes" id="UP000033649">
    <property type="component" value="Unassembled WGS sequence"/>
</dbReference>
<dbReference type="InterPro" id="IPR010918">
    <property type="entry name" value="PurM-like_C_dom"/>
</dbReference>
<dbReference type="Pfam" id="PF02769">
    <property type="entry name" value="AIRS_C"/>
    <property type="match status" value="1"/>
</dbReference>
<evidence type="ECO:0000256" key="11">
    <source>
        <dbReference type="ARBA" id="ARBA00033093"/>
    </source>
</evidence>
<dbReference type="RefSeq" id="WP_046104244.1">
    <property type="nucleotide sequence ID" value="NZ_JZEY01000054.1"/>
</dbReference>
<comment type="subcellular location">
    <subcellularLocation>
        <location evidence="13">Cytoplasm</location>
    </subcellularLocation>
</comment>
<keyword evidence="5 13" id="KW-0436">Ligase</keyword>
<sequence length="358" mass="37113">MSDAQNLPPNGLSYKQAGVDIDAGNALVEAIKPAVRSTRRPGADGEIGGFGGLFDLKAAGFRDPVLVAANDGVGTKLKIAIDTGRHDTIGQDLVAMCVNDLVVQGAEPLFFLDYFATGKLDVTQGTAIVEGIAHGCRLAGCALIGGETAEMPGMYHGNDYDLAGFAVGAAERDNLLPRKDIGAGDVLVAIASSGVHSNGYSLVRKIVDISGLAWDAPAPFADGKTLAEALLEPTRIYVKPLLAALKDGLAIKALAHITGGGFIDNIPRVLPEHLAADIDLAAVTVPAVFGWLSRTGGMEEREMLRTFNCGVGMLVAVSPEDADKLVESLTASGEIASIVGQLAERNGDAVTFRGKLAL</sequence>
<dbReference type="HAMAP" id="MF_00741">
    <property type="entry name" value="AIRS"/>
    <property type="match status" value="1"/>
</dbReference>
<comment type="catalytic activity">
    <reaction evidence="12 13">
        <text>2-formamido-N(1)-(5-O-phospho-beta-D-ribosyl)acetamidine + ATP = 5-amino-1-(5-phospho-beta-D-ribosyl)imidazole + ADP + phosphate + H(+)</text>
        <dbReference type="Rhea" id="RHEA:23032"/>
        <dbReference type="ChEBI" id="CHEBI:15378"/>
        <dbReference type="ChEBI" id="CHEBI:30616"/>
        <dbReference type="ChEBI" id="CHEBI:43474"/>
        <dbReference type="ChEBI" id="CHEBI:137981"/>
        <dbReference type="ChEBI" id="CHEBI:147287"/>
        <dbReference type="ChEBI" id="CHEBI:456216"/>
        <dbReference type="EC" id="6.3.3.1"/>
    </reaction>
</comment>
<reference evidence="16 17" key="1">
    <citation type="submission" date="2015-03" db="EMBL/GenBank/DDBJ databases">
        <authorList>
            <person name="Hassan Y."/>
            <person name="Lepp D."/>
            <person name="Li X.-Z."/>
            <person name="Zhou T."/>
        </authorList>
    </citation>
    <scope>NUCLEOTIDE SEQUENCE [LARGE SCALE GENOMIC DNA]</scope>
    <source>
        <strain evidence="16 17">IPL18</strain>
    </source>
</reference>
<dbReference type="CDD" id="cd02196">
    <property type="entry name" value="PurM"/>
    <property type="match status" value="1"/>
</dbReference>
<dbReference type="FunFam" id="3.90.650.10:FF:000001">
    <property type="entry name" value="Phosphoribosylformylglycinamidine cyclo-ligase"/>
    <property type="match status" value="1"/>
</dbReference>
<dbReference type="GO" id="GO:0005829">
    <property type="term" value="C:cytosol"/>
    <property type="evidence" value="ECO:0007669"/>
    <property type="project" value="TreeGrafter"/>
</dbReference>
<dbReference type="InterPro" id="IPR036921">
    <property type="entry name" value="PurM-like_N_sf"/>
</dbReference>
<evidence type="ECO:0000256" key="4">
    <source>
        <dbReference type="ARBA" id="ARBA00020367"/>
    </source>
</evidence>
<comment type="caution">
    <text evidence="16">The sequence shown here is derived from an EMBL/GenBank/DDBJ whole genome shotgun (WGS) entry which is preliminary data.</text>
</comment>
<dbReference type="InterPro" id="IPR036676">
    <property type="entry name" value="PurM-like_C_sf"/>
</dbReference>
<dbReference type="InterPro" id="IPR016188">
    <property type="entry name" value="PurM-like_N"/>
</dbReference>
<dbReference type="AlphaFoldDB" id="A0A0F5FLY5"/>
<dbReference type="PANTHER" id="PTHR10520">
    <property type="entry name" value="TRIFUNCTIONAL PURINE BIOSYNTHETIC PROTEIN ADENOSINE-3-RELATED"/>
    <property type="match status" value="1"/>
</dbReference>
<keyword evidence="13" id="KW-0963">Cytoplasm</keyword>
<protein>
    <recommendedName>
        <fullName evidence="4 13">Phosphoribosylformylglycinamidine cyclo-ligase</fullName>
        <ecNumber evidence="3 13">6.3.3.1</ecNumber>
    </recommendedName>
    <alternativeName>
        <fullName evidence="10 13">AIR synthase</fullName>
    </alternativeName>
    <alternativeName>
        <fullName evidence="11 13">AIRS</fullName>
    </alternativeName>
    <alternativeName>
        <fullName evidence="9 13">Phosphoribosyl-aminoimidazole synthetase</fullName>
    </alternativeName>
</protein>
<evidence type="ECO:0000256" key="1">
    <source>
        <dbReference type="ARBA" id="ARBA00004686"/>
    </source>
</evidence>
<dbReference type="UniPathway" id="UPA00074">
    <property type="reaction ID" value="UER00129"/>
</dbReference>
<dbReference type="Pfam" id="PF00586">
    <property type="entry name" value="AIRS"/>
    <property type="match status" value="1"/>
</dbReference>
<evidence type="ECO:0000256" key="10">
    <source>
        <dbReference type="ARBA" id="ARBA00032931"/>
    </source>
</evidence>
<dbReference type="GO" id="GO:0004637">
    <property type="term" value="F:phosphoribosylamine-glycine ligase activity"/>
    <property type="evidence" value="ECO:0007669"/>
    <property type="project" value="TreeGrafter"/>
</dbReference>
<evidence type="ECO:0000256" key="5">
    <source>
        <dbReference type="ARBA" id="ARBA00022598"/>
    </source>
</evidence>
<gene>
    <name evidence="13" type="primary">purM</name>
    <name evidence="16" type="ORF">VE26_06540</name>
</gene>
<feature type="domain" description="PurM-like C-terminal" evidence="15">
    <location>
        <begin position="183"/>
        <end position="351"/>
    </location>
</feature>
<evidence type="ECO:0000256" key="12">
    <source>
        <dbReference type="ARBA" id="ARBA00049057"/>
    </source>
</evidence>
<evidence type="ECO:0000256" key="13">
    <source>
        <dbReference type="HAMAP-Rule" id="MF_00741"/>
    </source>
</evidence>
<dbReference type="SUPFAM" id="SSF56042">
    <property type="entry name" value="PurM C-terminal domain-like"/>
    <property type="match status" value="1"/>
</dbReference>
<evidence type="ECO:0000256" key="6">
    <source>
        <dbReference type="ARBA" id="ARBA00022741"/>
    </source>
</evidence>
<dbReference type="NCBIfam" id="TIGR00878">
    <property type="entry name" value="purM"/>
    <property type="match status" value="1"/>
</dbReference>
<dbReference type="OrthoDB" id="9777881at2"/>
<dbReference type="SUPFAM" id="SSF55326">
    <property type="entry name" value="PurM N-terminal domain-like"/>
    <property type="match status" value="1"/>
</dbReference>
<dbReference type="InterPro" id="IPR004733">
    <property type="entry name" value="PurM_cligase"/>
</dbReference>
<dbReference type="GO" id="GO:0005524">
    <property type="term" value="F:ATP binding"/>
    <property type="evidence" value="ECO:0007669"/>
    <property type="project" value="UniProtKB-KW"/>
</dbReference>
<dbReference type="FunFam" id="3.30.1330.10:FF:000001">
    <property type="entry name" value="Phosphoribosylformylglycinamidine cyclo-ligase"/>
    <property type="match status" value="1"/>
</dbReference>
<keyword evidence="8 13" id="KW-0067">ATP-binding</keyword>
<accession>A0A0F5FLY5</accession>
<dbReference type="GO" id="GO:0006189">
    <property type="term" value="P:'de novo' IMP biosynthetic process"/>
    <property type="evidence" value="ECO:0007669"/>
    <property type="project" value="UniProtKB-UniRule"/>
</dbReference>
<dbReference type="EMBL" id="JZEY01000054">
    <property type="protein sequence ID" value="KKB09550.1"/>
    <property type="molecule type" value="Genomic_DNA"/>
</dbReference>
<comment type="similarity">
    <text evidence="2 13">Belongs to the AIR synthase family.</text>
</comment>
<dbReference type="Gene3D" id="3.90.650.10">
    <property type="entry name" value="PurM-like C-terminal domain"/>
    <property type="match status" value="1"/>
</dbReference>